<feature type="compositionally biased region" description="Basic and acidic residues" evidence="2">
    <location>
        <begin position="959"/>
        <end position="969"/>
    </location>
</feature>
<feature type="region of interest" description="Disordered" evidence="2">
    <location>
        <begin position="748"/>
        <end position="776"/>
    </location>
</feature>
<comment type="caution">
    <text evidence="3">The sequence shown here is derived from an EMBL/GenBank/DDBJ whole genome shotgun (WGS) entry which is preliminary data.</text>
</comment>
<feature type="compositionally biased region" description="Polar residues" evidence="2">
    <location>
        <begin position="990"/>
        <end position="1013"/>
    </location>
</feature>
<dbReference type="PANTHER" id="PTHR23166">
    <property type="entry name" value="FILAMIN/GPBP-INTERACTING PROTEIN"/>
    <property type="match status" value="1"/>
</dbReference>
<dbReference type="GO" id="GO:0021503">
    <property type="term" value="P:neural fold bending"/>
    <property type="evidence" value="ECO:0007669"/>
    <property type="project" value="TreeGrafter"/>
</dbReference>
<feature type="compositionally biased region" description="Polar residues" evidence="2">
    <location>
        <begin position="444"/>
        <end position="455"/>
    </location>
</feature>
<feature type="compositionally biased region" description="Polar residues" evidence="2">
    <location>
        <begin position="971"/>
        <end position="980"/>
    </location>
</feature>
<feature type="compositionally biased region" description="Basic and acidic residues" evidence="2">
    <location>
        <begin position="681"/>
        <end position="691"/>
    </location>
</feature>
<sequence>MAECTGYKETSNRHLRFKLQSLSRRLDELEEATKNLQKAEDELLDLQDKVIQAEGSNSSMLADIEALRKRVLKIEGKDEEIRKAEELCRLMKEKLEEEESLTRDLKSEIELLQRRMAELEKLEEAFSRSKNDCTQLCLSLNEEKNLTKKISTELEILRVKVKELESSEDRLDKTEQTLTGELEKLKSLALSFITERKHFNEREKQNEKIIQELTQKLEQNNKLNRADQTRNASNLLERSSNNLLDRNDMRIEDDLTSALPSKETRRKGSVDYLKHVENETRNKSENQKNKNQEDNKVKDLTQEIEKLKTQIKHFESLEEELKKVRAKNNDLQDSYLSEQNKNKLLTGQLEEIKMQIKKQKDLENGEVENEDTSFSSRGKHDRPKYRGVMTDLTAAKHKPRELSPQQRRERTRNRDFSVSNDSYSHSGKQVPSPNLMNRKAGKASGTSALSDTAVTDTRRLEEKSLVSTISSGQKEGIIQNEGKRSKEQPSVLSRYPPAAQEQKSWKTPSKPVGDPGLRSKAEKPSQVLRGNCQNGADTRDEKSSKGESMSSLAEKLKTSQAEVSDCLGDMQLAKGKHTPSNGTASAYRYHMSSNVSGSDSAGSKVEAASTFAASHRQPSEGRPKRAVISQEKETADTSLESVKLSMLTKRSYHSRSQEDILQILTGLDKEDTEQSSSSATDHVKIGLKTDSKTIQSNQEKLNSDEESGRGKKPTTQSDFETRKKVSSKQFSNSRGVFRASLFENDKKTVNDEDSTMGIKPSDASTGGLKSRRSFSPREALRSKAIIKPAIVEKDMKAVMGGTVSEAESEKQKSVFKMVTNKMTSSITIFPSEPTAPRTTADIAAKERHVTTSNIRVASNEPSPSIANNLPSPFEISINKSVLKLSETDRSGEAVPRSKAETVVSRSSITLKTSELMERNSETPLETISWKSHGSSDAGSSETKHVTVRSSWRTRQGLHSLEDSQTKVEKSAASSATNLRRSSVDFLEVEGNSSKTDSLEQTSSRTSATANSWSAPELGSRRTKSNLSASELLTRRSHASDPTAAAAWQRTALPDESKDFVSSSRRKQYGSSEYLLQADTPGKRIATKVELQDPESNSPALPGLQGEEQ</sequence>
<evidence type="ECO:0000256" key="1">
    <source>
        <dbReference type="ARBA" id="ARBA00023054"/>
    </source>
</evidence>
<feature type="region of interest" description="Disordered" evidence="2">
    <location>
        <begin position="220"/>
        <end position="241"/>
    </location>
</feature>
<feature type="region of interest" description="Disordered" evidence="2">
    <location>
        <begin position="913"/>
        <end position="1108"/>
    </location>
</feature>
<name>A0A7K8M8V0_9CORV</name>
<feature type="compositionally biased region" description="Basic and acidic residues" evidence="2">
    <location>
        <begin position="406"/>
        <end position="415"/>
    </location>
</feature>
<feature type="non-terminal residue" evidence="3">
    <location>
        <position position="1108"/>
    </location>
</feature>
<dbReference type="Proteomes" id="UP000547721">
    <property type="component" value="Unassembled WGS sequence"/>
</dbReference>
<gene>
    <name evidence="3" type="primary">Luzp1</name>
    <name evidence="3" type="ORF">PTILEU_R11694</name>
</gene>
<proteinExistence type="predicted"/>
<keyword evidence="4" id="KW-1185">Reference proteome</keyword>
<organism evidence="3 4">
    <name type="scientific">Ptilorrhoa leucosticta</name>
    <dbReference type="NCBI Taxonomy" id="449384"/>
    <lineage>
        <taxon>Eukaryota</taxon>
        <taxon>Metazoa</taxon>
        <taxon>Chordata</taxon>
        <taxon>Craniata</taxon>
        <taxon>Vertebrata</taxon>
        <taxon>Euteleostomi</taxon>
        <taxon>Archelosauria</taxon>
        <taxon>Archosauria</taxon>
        <taxon>Dinosauria</taxon>
        <taxon>Saurischia</taxon>
        <taxon>Theropoda</taxon>
        <taxon>Coelurosauria</taxon>
        <taxon>Aves</taxon>
        <taxon>Neognathae</taxon>
        <taxon>Neoaves</taxon>
        <taxon>Telluraves</taxon>
        <taxon>Australaves</taxon>
        <taxon>Passeriformes</taxon>
        <taxon>Corvoidea</taxon>
        <taxon>Cinclosomatidae</taxon>
        <taxon>Ptilorrhoa</taxon>
    </lineage>
</organism>
<dbReference type="InterPro" id="IPR050719">
    <property type="entry name" value="Cortactin-Actin_Reg"/>
</dbReference>
<feature type="non-terminal residue" evidence="3">
    <location>
        <position position="1"/>
    </location>
</feature>
<accession>A0A7K8M8V0</accession>
<dbReference type="PANTHER" id="PTHR23166:SF7">
    <property type="entry name" value="LEUCINE ZIPPER PROTEIN 1"/>
    <property type="match status" value="1"/>
</dbReference>
<feature type="region of interest" description="Disordered" evidence="2">
    <location>
        <begin position="254"/>
        <end position="299"/>
    </location>
</feature>
<feature type="compositionally biased region" description="Low complexity" evidence="2">
    <location>
        <begin position="592"/>
        <end position="603"/>
    </location>
</feature>
<evidence type="ECO:0000313" key="4">
    <source>
        <dbReference type="Proteomes" id="UP000547721"/>
    </source>
</evidence>
<feature type="region of interest" description="Disordered" evidence="2">
    <location>
        <begin position="357"/>
        <end position="560"/>
    </location>
</feature>
<feature type="region of interest" description="Disordered" evidence="2">
    <location>
        <begin position="592"/>
        <end position="640"/>
    </location>
</feature>
<evidence type="ECO:0000313" key="3">
    <source>
        <dbReference type="EMBL" id="NXE36145.1"/>
    </source>
</evidence>
<reference evidence="3 4" key="1">
    <citation type="submission" date="2019-09" db="EMBL/GenBank/DDBJ databases">
        <title>Bird 10,000 Genomes (B10K) Project - Family phase.</title>
        <authorList>
            <person name="Zhang G."/>
        </authorList>
    </citation>
    <scope>NUCLEOTIDE SEQUENCE [LARGE SCALE GENOMIC DNA]</scope>
    <source>
        <strain evidence="3">B10K-CU-031-17</strain>
        <tissue evidence="3">Muscle</tissue>
    </source>
</reference>
<feature type="compositionally biased region" description="Polar residues" evidence="2">
    <location>
        <begin position="416"/>
        <end position="435"/>
    </location>
</feature>
<evidence type="ECO:0000256" key="2">
    <source>
        <dbReference type="SAM" id="MobiDB-lite"/>
    </source>
</evidence>
<dbReference type="EMBL" id="VWYY01000221">
    <property type="protein sequence ID" value="NXE36145.1"/>
    <property type="molecule type" value="Genomic_DNA"/>
</dbReference>
<keyword evidence="1" id="KW-0175">Coiled coil</keyword>
<feature type="compositionally biased region" description="Polar residues" evidence="2">
    <location>
        <begin position="921"/>
        <end position="940"/>
    </location>
</feature>
<feature type="region of interest" description="Disordered" evidence="2">
    <location>
        <begin position="668"/>
        <end position="730"/>
    </location>
</feature>
<dbReference type="AlphaFoldDB" id="A0A7K8M8V0"/>
<protein>
    <submittedName>
        <fullName evidence="3">LUZP1 protein</fullName>
    </submittedName>
</protein>
<feature type="compositionally biased region" description="Low complexity" evidence="2">
    <location>
        <begin position="230"/>
        <end position="241"/>
    </location>
</feature>
<feature type="compositionally biased region" description="Basic and acidic residues" evidence="2">
    <location>
        <begin position="262"/>
        <end position="299"/>
    </location>
</feature>